<protein>
    <submittedName>
        <fullName evidence="2">Uncharacterized protein</fullName>
    </submittedName>
</protein>
<gene>
    <name evidence="2" type="ORF">ACJMK2_044051</name>
</gene>
<feature type="compositionally biased region" description="Basic and acidic residues" evidence="1">
    <location>
        <begin position="136"/>
        <end position="146"/>
    </location>
</feature>
<dbReference type="Proteomes" id="UP001634394">
    <property type="component" value="Unassembled WGS sequence"/>
</dbReference>
<keyword evidence="3" id="KW-1185">Reference proteome</keyword>
<feature type="region of interest" description="Disordered" evidence="1">
    <location>
        <begin position="119"/>
        <end position="146"/>
    </location>
</feature>
<evidence type="ECO:0000256" key="1">
    <source>
        <dbReference type="SAM" id="MobiDB-lite"/>
    </source>
</evidence>
<name>A0ABD3W0K2_SINWO</name>
<accession>A0ABD3W0K2</accession>
<organism evidence="2 3">
    <name type="scientific">Sinanodonta woodiana</name>
    <name type="common">Chinese pond mussel</name>
    <name type="synonym">Anodonta woodiana</name>
    <dbReference type="NCBI Taxonomy" id="1069815"/>
    <lineage>
        <taxon>Eukaryota</taxon>
        <taxon>Metazoa</taxon>
        <taxon>Spiralia</taxon>
        <taxon>Lophotrochozoa</taxon>
        <taxon>Mollusca</taxon>
        <taxon>Bivalvia</taxon>
        <taxon>Autobranchia</taxon>
        <taxon>Heteroconchia</taxon>
        <taxon>Palaeoheterodonta</taxon>
        <taxon>Unionida</taxon>
        <taxon>Unionoidea</taxon>
        <taxon>Unionidae</taxon>
        <taxon>Unioninae</taxon>
        <taxon>Sinanodonta</taxon>
    </lineage>
</organism>
<comment type="caution">
    <text evidence="2">The sequence shown here is derived from an EMBL/GenBank/DDBJ whole genome shotgun (WGS) entry which is preliminary data.</text>
</comment>
<evidence type="ECO:0000313" key="3">
    <source>
        <dbReference type="Proteomes" id="UP001634394"/>
    </source>
</evidence>
<sequence>MGYDKKRKSSETVDEATPAKFPRLFKYKMFVIRPLGERDNNCFPGIAKDYPSLASSAVISQHFRAPLNTRADCAGIENVKVNTQHAISCNSFRKKNNNEDANGYEIPRRRKIPMRTYEKPSMDEKALPSGFNFWNDKQENKGNREKSISSTFMNEANTPMEVEKPWDQVDSGYNCINFWRTELPNLTPEDLQCLIAPLS</sequence>
<reference evidence="2 3" key="1">
    <citation type="submission" date="2024-11" db="EMBL/GenBank/DDBJ databases">
        <title>Chromosome-level genome assembly of the freshwater bivalve Anodonta woodiana.</title>
        <authorList>
            <person name="Chen X."/>
        </authorList>
    </citation>
    <scope>NUCLEOTIDE SEQUENCE [LARGE SCALE GENOMIC DNA]</scope>
    <source>
        <strain evidence="2">MN2024</strain>
        <tissue evidence="2">Gills</tissue>
    </source>
</reference>
<proteinExistence type="predicted"/>
<dbReference type="AlphaFoldDB" id="A0ABD3W0K2"/>
<evidence type="ECO:0000313" key="2">
    <source>
        <dbReference type="EMBL" id="KAL3866778.1"/>
    </source>
</evidence>
<dbReference type="EMBL" id="JBJQND010000009">
    <property type="protein sequence ID" value="KAL3866778.1"/>
    <property type="molecule type" value="Genomic_DNA"/>
</dbReference>